<dbReference type="PANTHER" id="PTHR38459">
    <property type="entry name" value="PROPHAGE BACTOPRENOL-LINKED GLUCOSE TRANSLOCASE HOMOLOG"/>
    <property type="match status" value="1"/>
</dbReference>
<evidence type="ECO:0000256" key="4">
    <source>
        <dbReference type="ARBA" id="ARBA00022989"/>
    </source>
</evidence>
<evidence type="ECO:0000256" key="5">
    <source>
        <dbReference type="ARBA" id="ARBA00023136"/>
    </source>
</evidence>
<evidence type="ECO:0000259" key="8">
    <source>
        <dbReference type="Pfam" id="PF04138"/>
    </source>
</evidence>
<dbReference type="InterPro" id="IPR007267">
    <property type="entry name" value="GtrA_DPMS_TM"/>
</dbReference>
<dbReference type="Proteomes" id="UP001589865">
    <property type="component" value="Unassembled WGS sequence"/>
</dbReference>
<sequence>MSGRAALGKSAPGSPAAGGTQGGDGTAQPTAHSPGRPPEGRAAAPVAGGNHLRRLWDQQFIRFLVTGGLAAAVNVASRIGFSQLMPYEWAVLAAYLCGMTTAWALSRRLVFARSGTHWSREYTRFALVNLVAAAQVWLISVGLNNWLFPAIDFRFHPGLVAHMIGVVAPVFTSYLGHKHFSFAPGRTARTPPEH</sequence>
<evidence type="ECO:0000256" key="7">
    <source>
        <dbReference type="SAM" id="Phobius"/>
    </source>
</evidence>
<accession>A0ABV6JSE0</accession>
<organism evidence="9 10">
    <name type="scientific">Roseomonas elaeocarpi</name>
    <dbReference type="NCBI Taxonomy" id="907779"/>
    <lineage>
        <taxon>Bacteria</taxon>
        <taxon>Pseudomonadati</taxon>
        <taxon>Pseudomonadota</taxon>
        <taxon>Alphaproteobacteria</taxon>
        <taxon>Acetobacterales</taxon>
        <taxon>Roseomonadaceae</taxon>
        <taxon>Roseomonas</taxon>
    </lineage>
</organism>
<comment type="similarity">
    <text evidence="2">Belongs to the GtrA family.</text>
</comment>
<keyword evidence="4 7" id="KW-1133">Transmembrane helix</keyword>
<feature type="compositionally biased region" description="Low complexity" evidence="6">
    <location>
        <begin position="1"/>
        <end position="18"/>
    </location>
</feature>
<keyword evidence="5 7" id="KW-0472">Membrane</keyword>
<comment type="subcellular location">
    <subcellularLocation>
        <location evidence="1">Membrane</location>
        <topology evidence="1">Multi-pass membrane protein</topology>
    </subcellularLocation>
</comment>
<evidence type="ECO:0000313" key="10">
    <source>
        <dbReference type="Proteomes" id="UP001589865"/>
    </source>
</evidence>
<proteinExistence type="inferred from homology"/>
<feature type="transmembrane region" description="Helical" evidence="7">
    <location>
        <begin position="159"/>
        <end position="176"/>
    </location>
</feature>
<feature type="transmembrane region" description="Helical" evidence="7">
    <location>
        <begin position="60"/>
        <end position="81"/>
    </location>
</feature>
<feature type="transmembrane region" description="Helical" evidence="7">
    <location>
        <begin position="126"/>
        <end position="147"/>
    </location>
</feature>
<evidence type="ECO:0000313" key="9">
    <source>
        <dbReference type="EMBL" id="MFC0408648.1"/>
    </source>
</evidence>
<name>A0ABV6JSE0_9PROT</name>
<keyword evidence="3 7" id="KW-0812">Transmembrane</keyword>
<reference evidence="9 10" key="1">
    <citation type="submission" date="2024-09" db="EMBL/GenBank/DDBJ databases">
        <authorList>
            <person name="Sun Q."/>
            <person name="Mori K."/>
        </authorList>
    </citation>
    <scope>NUCLEOTIDE SEQUENCE [LARGE SCALE GENOMIC DNA]</scope>
    <source>
        <strain evidence="9 10">TBRC 5777</strain>
    </source>
</reference>
<dbReference type="Pfam" id="PF04138">
    <property type="entry name" value="GtrA_DPMS_TM"/>
    <property type="match status" value="1"/>
</dbReference>
<dbReference type="EMBL" id="JBHLUN010000007">
    <property type="protein sequence ID" value="MFC0408648.1"/>
    <property type="molecule type" value="Genomic_DNA"/>
</dbReference>
<evidence type="ECO:0000256" key="2">
    <source>
        <dbReference type="ARBA" id="ARBA00009399"/>
    </source>
</evidence>
<evidence type="ECO:0000256" key="6">
    <source>
        <dbReference type="SAM" id="MobiDB-lite"/>
    </source>
</evidence>
<feature type="region of interest" description="Disordered" evidence="6">
    <location>
        <begin position="1"/>
        <end position="45"/>
    </location>
</feature>
<protein>
    <submittedName>
        <fullName evidence="9">GtrA family protein</fullName>
    </submittedName>
</protein>
<feature type="transmembrane region" description="Helical" evidence="7">
    <location>
        <begin position="87"/>
        <end position="105"/>
    </location>
</feature>
<dbReference type="InterPro" id="IPR051401">
    <property type="entry name" value="GtrA_CellWall_Glycosyl"/>
</dbReference>
<evidence type="ECO:0000256" key="3">
    <source>
        <dbReference type="ARBA" id="ARBA00022692"/>
    </source>
</evidence>
<feature type="domain" description="GtrA/DPMS transmembrane" evidence="8">
    <location>
        <begin position="62"/>
        <end position="182"/>
    </location>
</feature>
<dbReference type="RefSeq" id="WP_377044407.1">
    <property type="nucleotide sequence ID" value="NZ_JBHLUN010000007.1"/>
</dbReference>
<gene>
    <name evidence="9" type="ORF">ACFFGY_10335</name>
</gene>
<comment type="caution">
    <text evidence="9">The sequence shown here is derived from an EMBL/GenBank/DDBJ whole genome shotgun (WGS) entry which is preliminary data.</text>
</comment>
<keyword evidence="10" id="KW-1185">Reference proteome</keyword>
<dbReference type="PANTHER" id="PTHR38459:SF1">
    <property type="entry name" value="PROPHAGE BACTOPRENOL-LINKED GLUCOSE TRANSLOCASE HOMOLOG"/>
    <property type="match status" value="1"/>
</dbReference>
<evidence type="ECO:0000256" key="1">
    <source>
        <dbReference type="ARBA" id="ARBA00004141"/>
    </source>
</evidence>